<dbReference type="PROSITE" id="PS00216">
    <property type="entry name" value="SUGAR_TRANSPORT_1"/>
    <property type="match status" value="1"/>
</dbReference>
<proteinExistence type="predicted"/>
<dbReference type="InterPro" id="IPR036259">
    <property type="entry name" value="MFS_trans_sf"/>
</dbReference>
<keyword evidence="4 8" id="KW-1133">Transmembrane helix</keyword>
<keyword evidence="6" id="KW-0046">Antibiotic resistance</keyword>
<dbReference type="PANTHER" id="PTHR42718">
    <property type="entry name" value="MAJOR FACILITATOR SUPERFAMILY MULTIDRUG TRANSPORTER MFSC"/>
    <property type="match status" value="1"/>
</dbReference>
<feature type="region of interest" description="Disordered" evidence="7">
    <location>
        <begin position="1"/>
        <end position="20"/>
    </location>
</feature>
<evidence type="ECO:0000256" key="5">
    <source>
        <dbReference type="ARBA" id="ARBA00023136"/>
    </source>
</evidence>
<reference evidence="10 11" key="1">
    <citation type="submission" date="2022-03" db="EMBL/GenBank/DDBJ databases">
        <title>Streptomyces yunnanensis P86,complete genome.</title>
        <authorList>
            <person name="Chen S."/>
            <person name="Zhang Q."/>
        </authorList>
    </citation>
    <scope>NUCLEOTIDE SEQUENCE [LARGE SCALE GENOMIC DNA]</scope>
    <source>
        <strain evidence="10 11">P86</strain>
    </source>
</reference>
<dbReference type="Proteomes" id="UP001218629">
    <property type="component" value="Chromosome"/>
</dbReference>
<feature type="transmembrane region" description="Helical" evidence="8">
    <location>
        <begin position="411"/>
        <end position="433"/>
    </location>
</feature>
<dbReference type="Pfam" id="PF07690">
    <property type="entry name" value="MFS_1"/>
    <property type="match status" value="1"/>
</dbReference>
<evidence type="ECO:0000313" key="11">
    <source>
        <dbReference type="Proteomes" id="UP001218629"/>
    </source>
</evidence>
<protein>
    <submittedName>
        <fullName evidence="10">MFS transporter</fullName>
    </submittedName>
</protein>
<keyword evidence="2" id="KW-0813">Transport</keyword>
<feature type="transmembrane region" description="Helical" evidence="8">
    <location>
        <begin position="305"/>
        <end position="323"/>
    </location>
</feature>
<feature type="domain" description="Major facilitator superfamily (MFS) profile" evidence="9">
    <location>
        <begin position="21"/>
        <end position="487"/>
    </location>
</feature>
<evidence type="ECO:0000313" key="10">
    <source>
        <dbReference type="EMBL" id="WEB39137.1"/>
    </source>
</evidence>
<keyword evidence="3 8" id="KW-0812">Transmembrane</keyword>
<evidence type="ECO:0000256" key="1">
    <source>
        <dbReference type="ARBA" id="ARBA00004651"/>
    </source>
</evidence>
<gene>
    <name evidence="10" type="ORF">MOV08_07415</name>
</gene>
<feature type="transmembrane region" description="Helical" evidence="8">
    <location>
        <begin position="232"/>
        <end position="254"/>
    </location>
</feature>
<feature type="transmembrane region" description="Helical" evidence="8">
    <location>
        <begin position="208"/>
        <end position="226"/>
    </location>
</feature>
<dbReference type="InterPro" id="IPR011701">
    <property type="entry name" value="MFS"/>
</dbReference>
<feature type="transmembrane region" description="Helical" evidence="8">
    <location>
        <begin position="149"/>
        <end position="171"/>
    </location>
</feature>
<dbReference type="CDD" id="cd17321">
    <property type="entry name" value="MFS_MMR_MDR_like"/>
    <property type="match status" value="1"/>
</dbReference>
<evidence type="ECO:0000256" key="4">
    <source>
        <dbReference type="ARBA" id="ARBA00022989"/>
    </source>
</evidence>
<organism evidence="10 11">
    <name type="scientific">Streptomyces yunnanensis</name>
    <dbReference type="NCBI Taxonomy" id="156453"/>
    <lineage>
        <taxon>Bacteria</taxon>
        <taxon>Bacillati</taxon>
        <taxon>Actinomycetota</taxon>
        <taxon>Actinomycetes</taxon>
        <taxon>Kitasatosporales</taxon>
        <taxon>Streptomycetaceae</taxon>
        <taxon>Streptomyces</taxon>
    </lineage>
</organism>
<dbReference type="InterPro" id="IPR005829">
    <property type="entry name" value="Sugar_transporter_CS"/>
</dbReference>
<dbReference type="InterPro" id="IPR020846">
    <property type="entry name" value="MFS_dom"/>
</dbReference>
<evidence type="ECO:0000256" key="8">
    <source>
        <dbReference type="SAM" id="Phobius"/>
    </source>
</evidence>
<evidence type="ECO:0000256" key="2">
    <source>
        <dbReference type="ARBA" id="ARBA00022448"/>
    </source>
</evidence>
<dbReference type="RefSeq" id="WP_275306768.1">
    <property type="nucleotide sequence ID" value="NZ_CP095749.1"/>
</dbReference>
<evidence type="ECO:0000259" key="9">
    <source>
        <dbReference type="PROSITE" id="PS50850"/>
    </source>
</evidence>
<sequence>MTATTGVEPTARAGHPRRRGARRIASGAAFLVMGMVSVMNLAIPTISTSDLHPSATQLLWVVDGYTIVFACLLVPAGALADRYGRKGFLLVGLTVYVIGCLASGLAPTIALLLAARFFTGLGAAFVFSTTLSIIVNIHTEQERPKAVTGWTVAVQAAGMVAATAGGALVQFGGWRMMFLVFAVLAIGATLCVAAYVPRTQNVDTKVDLAGSALLIVGLTSLLYMIIEGSELGWTSPTVLASGIMGIAVIAYYAVRSWGKRHALLDTALFRIPKLRAGTVGVMVGFLAMFALFYVNSQYLQFAKGYTPLVAGLATIPMPLWNAVVSAKSLRIADRIGARATIASGLAILVLGLALLSTLTAATPYAVLIVYLLLMATGIGLTAPLLSNAIIGSLPANRVGAGSGLNSLMRELGAAVGIATMGTIIQAHFFSHIAGGEPQPSVFSRLLTSGNTEMVDKFVSSVDLGYRTIGVVLLVVSVFVIAWFRNENPAESA</sequence>
<dbReference type="EMBL" id="CP095749">
    <property type="protein sequence ID" value="WEB39137.1"/>
    <property type="molecule type" value="Genomic_DNA"/>
</dbReference>
<feature type="transmembrane region" description="Helical" evidence="8">
    <location>
        <begin position="58"/>
        <end position="80"/>
    </location>
</feature>
<feature type="transmembrane region" description="Helical" evidence="8">
    <location>
        <begin position="24"/>
        <end position="46"/>
    </location>
</feature>
<dbReference type="PANTHER" id="PTHR42718:SF9">
    <property type="entry name" value="MAJOR FACILITATOR SUPERFAMILY MULTIDRUG TRANSPORTER MFSC"/>
    <property type="match status" value="1"/>
</dbReference>
<dbReference type="SUPFAM" id="SSF103473">
    <property type="entry name" value="MFS general substrate transporter"/>
    <property type="match status" value="1"/>
</dbReference>
<dbReference type="Gene3D" id="1.20.1250.20">
    <property type="entry name" value="MFS general substrate transporter like domains"/>
    <property type="match status" value="1"/>
</dbReference>
<name>A0ABY8A613_9ACTN</name>
<comment type="subcellular location">
    <subcellularLocation>
        <location evidence="1">Cell membrane</location>
        <topology evidence="1">Multi-pass membrane protein</topology>
    </subcellularLocation>
</comment>
<feature type="transmembrane region" description="Helical" evidence="8">
    <location>
        <begin position="463"/>
        <end position="483"/>
    </location>
</feature>
<feature type="transmembrane region" description="Helical" evidence="8">
    <location>
        <begin position="274"/>
        <end position="293"/>
    </location>
</feature>
<evidence type="ECO:0000256" key="6">
    <source>
        <dbReference type="ARBA" id="ARBA00023251"/>
    </source>
</evidence>
<feature type="transmembrane region" description="Helical" evidence="8">
    <location>
        <begin position="364"/>
        <end position="390"/>
    </location>
</feature>
<evidence type="ECO:0000256" key="7">
    <source>
        <dbReference type="SAM" id="MobiDB-lite"/>
    </source>
</evidence>
<dbReference type="Gene3D" id="1.20.1720.10">
    <property type="entry name" value="Multidrug resistance protein D"/>
    <property type="match status" value="1"/>
</dbReference>
<dbReference type="PROSITE" id="PS50850">
    <property type="entry name" value="MFS"/>
    <property type="match status" value="1"/>
</dbReference>
<keyword evidence="5 8" id="KW-0472">Membrane</keyword>
<feature type="transmembrane region" description="Helical" evidence="8">
    <location>
        <begin position="177"/>
        <end position="196"/>
    </location>
</feature>
<evidence type="ECO:0000256" key="3">
    <source>
        <dbReference type="ARBA" id="ARBA00022692"/>
    </source>
</evidence>
<feature type="transmembrane region" description="Helical" evidence="8">
    <location>
        <begin position="117"/>
        <end position="137"/>
    </location>
</feature>
<accession>A0ABY8A613</accession>
<feature type="transmembrane region" description="Helical" evidence="8">
    <location>
        <begin position="335"/>
        <end position="358"/>
    </location>
</feature>
<keyword evidence="11" id="KW-1185">Reference proteome</keyword>
<feature type="transmembrane region" description="Helical" evidence="8">
    <location>
        <begin position="87"/>
        <end position="111"/>
    </location>
</feature>